<name>A0A1I0ZTS2_9CLOT</name>
<keyword evidence="2" id="KW-1185">Reference proteome</keyword>
<organism evidence="1 2">
    <name type="scientific">Clostridium frigidicarnis</name>
    <dbReference type="NCBI Taxonomy" id="84698"/>
    <lineage>
        <taxon>Bacteria</taxon>
        <taxon>Bacillati</taxon>
        <taxon>Bacillota</taxon>
        <taxon>Clostridia</taxon>
        <taxon>Eubacteriales</taxon>
        <taxon>Clostridiaceae</taxon>
        <taxon>Clostridium</taxon>
    </lineage>
</organism>
<dbReference type="Proteomes" id="UP000198619">
    <property type="component" value="Unassembled WGS sequence"/>
</dbReference>
<dbReference type="PANTHER" id="PTHR35787:SF1">
    <property type="entry name" value="GLYCEROL UPTAKE OPERON ANTITERMINATOR REGULATORY PROTEIN"/>
    <property type="match status" value="1"/>
</dbReference>
<accession>A0A1I0ZTS2</accession>
<dbReference type="GO" id="GO:0006355">
    <property type="term" value="P:regulation of DNA-templated transcription"/>
    <property type="evidence" value="ECO:0007669"/>
    <property type="project" value="InterPro"/>
</dbReference>
<dbReference type="PIRSF" id="PIRSF016897">
    <property type="entry name" value="GlpP"/>
    <property type="match status" value="1"/>
</dbReference>
<dbReference type="Pfam" id="PF04309">
    <property type="entry name" value="G3P_antiterm"/>
    <property type="match status" value="1"/>
</dbReference>
<dbReference type="AlphaFoldDB" id="A0A1I0ZTS2"/>
<gene>
    <name evidence="1" type="ORF">SAMN04488528_10255</name>
</gene>
<dbReference type="EMBL" id="FOKI01000025">
    <property type="protein sequence ID" value="SFB28931.1"/>
    <property type="molecule type" value="Genomic_DNA"/>
</dbReference>
<dbReference type="GO" id="GO:0006071">
    <property type="term" value="P:glycerol metabolic process"/>
    <property type="evidence" value="ECO:0007669"/>
    <property type="project" value="InterPro"/>
</dbReference>
<dbReference type="Gene3D" id="3.20.20.70">
    <property type="entry name" value="Aldolase class I"/>
    <property type="match status" value="1"/>
</dbReference>
<evidence type="ECO:0000313" key="1">
    <source>
        <dbReference type="EMBL" id="SFB28931.1"/>
    </source>
</evidence>
<dbReference type="InterPro" id="IPR006699">
    <property type="entry name" value="GlpP"/>
</dbReference>
<dbReference type="SUPFAM" id="SSF110391">
    <property type="entry name" value="GlpP-like"/>
    <property type="match status" value="1"/>
</dbReference>
<dbReference type="PANTHER" id="PTHR35787">
    <property type="entry name" value="GLYCEROL UPTAKE OPERON ANTITERMINATOR REGULATORY PROTEIN"/>
    <property type="match status" value="1"/>
</dbReference>
<dbReference type="RefSeq" id="WP_090042258.1">
    <property type="nucleotide sequence ID" value="NZ_FOKI01000025.1"/>
</dbReference>
<protein>
    <submittedName>
        <fullName evidence="1">Glycerol uptake operon antiterminator</fullName>
    </submittedName>
</protein>
<dbReference type="STRING" id="84698.SAMN04488528_10255"/>
<evidence type="ECO:0000313" key="2">
    <source>
        <dbReference type="Proteomes" id="UP000198619"/>
    </source>
</evidence>
<dbReference type="InterPro" id="IPR013785">
    <property type="entry name" value="Aldolase_TIM"/>
</dbReference>
<proteinExistence type="predicted"/>
<reference evidence="1 2" key="1">
    <citation type="submission" date="2016-10" db="EMBL/GenBank/DDBJ databases">
        <authorList>
            <person name="de Groot N.N."/>
        </authorList>
    </citation>
    <scope>NUCLEOTIDE SEQUENCE [LARGE SCALE GENOMIC DNA]</scope>
    <source>
        <strain evidence="1 2">DSM 12271</strain>
    </source>
</reference>
<sequence length="187" mass="20849">MSSFKKALENNPVVAAVKNEKQLENALNSNIEIIFVLFGNILNVAELSEKIYGKNKIGIIHVDLLDGLSNREFALKFLRQKTKFHGIISTKPTMVKIAKKLGFIAIQRVFIIDSLAKKDLKNHMVQECDAIEMLPGVIFKVIKELSKEISKPIITGGLISDKDDILQAIEAGATCISTTNEELWKIK</sequence>
<dbReference type="OrthoDB" id="9799580at2"/>